<gene>
    <name evidence="2" type="ORF">DVH24_014399</name>
</gene>
<protein>
    <submittedName>
        <fullName evidence="2">Uncharacterized protein</fullName>
    </submittedName>
</protein>
<evidence type="ECO:0000313" key="2">
    <source>
        <dbReference type="EMBL" id="RXH85815.1"/>
    </source>
</evidence>
<feature type="region of interest" description="Disordered" evidence="1">
    <location>
        <begin position="25"/>
        <end position="46"/>
    </location>
</feature>
<dbReference type="Proteomes" id="UP000290289">
    <property type="component" value="Chromosome 10"/>
</dbReference>
<comment type="caution">
    <text evidence="2">The sequence shown here is derived from an EMBL/GenBank/DDBJ whole genome shotgun (WGS) entry which is preliminary data.</text>
</comment>
<keyword evidence="3" id="KW-1185">Reference proteome</keyword>
<evidence type="ECO:0000256" key="1">
    <source>
        <dbReference type="SAM" id="MobiDB-lite"/>
    </source>
</evidence>
<reference evidence="2 3" key="1">
    <citation type="submission" date="2018-10" db="EMBL/GenBank/DDBJ databases">
        <title>A high-quality apple genome assembly.</title>
        <authorList>
            <person name="Hu J."/>
        </authorList>
    </citation>
    <scope>NUCLEOTIDE SEQUENCE [LARGE SCALE GENOMIC DNA]</scope>
    <source>
        <strain evidence="3">cv. HFTH1</strain>
        <tissue evidence="2">Young leaf</tissue>
    </source>
</reference>
<sequence>MLAIKVPFGTQTGWDETERNGCSTDNMWNQSFQGGGGTKNQPNFVPWDGTTRSTVFRRTKCEASSHCVPSRPTYQTVPNRFVRLGIELECRHDSNPLCGVNTTLISTTAVDGHL</sequence>
<proteinExistence type="predicted"/>
<organism evidence="2 3">
    <name type="scientific">Malus domestica</name>
    <name type="common">Apple</name>
    <name type="synonym">Pyrus malus</name>
    <dbReference type="NCBI Taxonomy" id="3750"/>
    <lineage>
        <taxon>Eukaryota</taxon>
        <taxon>Viridiplantae</taxon>
        <taxon>Streptophyta</taxon>
        <taxon>Embryophyta</taxon>
        <taxon>Tracheophyta</taxon>
        <taxon>Spermatophyta</taxon>
        <taxon>Magnoliopsida</taxon>
        <taxon>eudicotyledons</taxon>
        <taxon>Gunneridae</taxon>
        <taxon>Pentapetalae</taxon>
        <taxon>rosids</taxon>
        <taxon>fabids</taxon>
        <taxon>Rosales</taxon>
        <taxon>Rosaceae</taxon>
        <taxon>Amygdaloideae</taxon>
        <taxon>Maleae</taxon>
        <taxon>Malus</taxon>
    </lineage>
</organism>
<dbReference type="EMBL" id="RDQH01000336">
    <property type="protein sequence ID" value="RXH85815.1"/>
    <property type="molecule type" value="Genomic_DNA"/>
</dbReference>
<name>A0A498IUD0_MALDO</name>
<accession>A0A498IUD0</accession>
<evidence type="ECO:0000313" key="3">
    <source>
        <dbReference type="Proteomes" id="UP000290289"/>
    </source>
</evidence>
<dbReference type="AlphaFoldDB" id="A0A498IUD0"/>